<sequence length="179" mass="19646">MAEVEIQNSQREYHVRKAAPNRVAVHALVLRKVALALKVNHAQRADLGLRAALALRVDLDQKADLRAVPAPRVTPVRRVDRAPDQRADQGPKAVQDPDHDQSQGLVRGPRAVPEVGPVPGLVPARGLGLGLGTPDQRRPCLGNLFLQVKTRHKLTTLHIYTNLIYRCGINAHGYVFSVL</sequence>
<name>A0A0N1PJZ8_PAPMA</name>
<organism evidence="2 3">
    <name type="scientific">Papilio machaon</name>
    <name type="common">Old World swallowtail butterfly</name>
    <dbReference type="NCBI Taxonomy" id="76193"/>
    <lineage>
        <taxon>Eukaryota</taxon>
        <taxon>Metazoa</taxon>
        <taxon>Ecdysozoa</taxon>
        <taxon>Arthropoda</taxon>
        <taxon>Hexapoda</taxon>
        <taxon>Insecta</taxon>
        <taxon>Pterygota</taxon>
        <taxon>Neoptera</taxon>
        <taxon>Endopterygota</taxon>
        <taxon>Lepidoptera</taxon>
        <taxon>Glossata</taxon>
        <taxon>Ditrysia</taxon>
        <taxon>Papilionoidea</taxon>
        <taxon>Papilionidae</taxon>
        <taxon>Papilioninae</taxon>
        <taxon>Papilio</taxon>
    </lineage>
</organism>
<dbReference type="AlphaFoldDB" id="A0A0N1PJZ8"/>
<proteinExistence type="predicted"/>
<dbReference type="Proteomes" id="UP000053240">
    <property type="component" value="Unassembled WGS sequence"/>
</dbReference>
<gene>
    <name evidence="2" type="ORF">RR48_00228</name>
</gene>
<evidence type="ECO:0000313" key="2">
    <source>
        <dbReference type="EMBL" id="KPJ21570.1"/>
    </source>
</evidence>
<feature type="compositionally biased region" description="Basic and acidic residues" evidence="1">
    <location>
        <begin position="77"/>
        <end position="101"/>
    </location>
</feature>
<evidence type="ECO:0000313" key="3">
    <source>
        <dbReference type="Proteomes" id="UP000053240"/>
    </source>
</evidence>
<keyword evidence="3" id="KW-1185">Reference proteome</keyword>
<protein>
    <submittedName>
        <fullName evidence="2">Uncharacterized protein</fullName>
    </submittedName>
</protein>
<comment type="caution">
    <text evidence="2">The sequence shown here is derived from an EMBL/GenBank/DDBJ whole genome shotgun (WGS) entry which is preliminary data.</text>
</comment>
<feature type="region of interest" description="Disordered" evidence="1">
    <location>
        <begin position="70"/>
        <end position="118"/>
    </location>
</feature>
<accession>A0A0N1PJZ8</accession>
<evidence type="ECO:0000256" key="1">
    <source>
        <dbReference type="SAM" id="MobiDB-lite"/>
    </source>
</evidence>
<dbReference type="EMBL" id="LADJ01057104">
    <property type="protein sequence ID" value="KPJ21570.1"/>
    <property type="molecule type" value="Genomic_DNA"/>
</dbReference>
<dbReference type="InParanoid" id="A0A0N1PJZ8"/>
<reference evidence="2 3" key="1">
    <citation type="journal article" date="2015" name="Nat. Commun.">
        <title>Outbred genome sequencing and CRISPR/Cas9 gene editing in butterflies.</title>
        <authorList>
            <person name="Li X."/>
            <person name="Fan D."/>
            <person name="Zhang W."/>
            <person name="Liu G."/>
            <person name="Zhang L."/>
            <person name="Zhao L."/>
            <person name="Fang X."/>
            <person name="Chen L."/>
            <person name="Dong Y."/>
            <person name="Chen Y."/>
            <person name="Ding Y."/>
            <person name="Zhao R."/>
            <person name="Feng M."/>
            <person name="Zhu Y."/>
            <person name="Feng Y."/>
            <person name="Jiang X."/>
            <person name="Zhu D."/>
            <person name="Xiang H."/>
            <person name="Feng X."/>
            <person name="Li S."/>
            <person name="Wang J."/>
            <person name="Zhang G."/>
            <person name="Kronforst M.R."/>
            <person name="Wang W."/>
        </authorList>
    </citation>
    <scope>NUCLEOTIDE SEQUENCE [LARGE SCALE GENOMIC DNA]</scope>
    <source>
        <strain evidence="2">Ya'a_city_454_Pm</strain>
        <tissue evidence="2">Whole body</tissue>
    </source>
</reference>